<evidence type="ECO:0000259" key="5">
    <source>
        <dbReference type="PROSITE" id="PS51388"/>
    </source>
</evidence>
<dbReference type="CDD" id="cd08771">
    <property type="entry name" value="DLP_1"/>
    <property type="match status" value="1"/>
</dbReference>
<dbReference type="InterPro" id="IPR000375">
    <property type="entry name" value="Dynamin_stalk"/>
</dbReference>
<evidence type="ECO:0000256" key="4">
    <source>
        <dbReference type="SAM" id="MobiDB-lite"/>
    </source>
</evidence>
<feature type="compositionally biased region" description="Low complexity" evidence="4">
    <location>
        <begin position="528"/>
        <end position="557"/>
    </location>
</feature>
<protein>
    <submittedName>
        <fullName evidence="7">Dynamin-related protein, putative</fullName>
    </submittedName>
</protein>
<organism evidence="7">
    <name type="scientific">Paramecium tetraurelia</name>
    <dbReference type="NCBI Taxonomy" id="5888"/>
    <lineage>
        <taxon>Eukaryota</taxon>
        <taxon>Sar</taxon>
        <taxon>Alveolata</taxon>
        <taxon>Ciliophora</taxon>
        <taxon>Intramacronucleata</taxon>
        <taxon>Oligohymenophorea</taxon>
        <taxon>Peniculida</taxon>
        <taxon>Parameciidae</taxon>
        <taxon>Paramecium</taxon>
    </lineage>
</organism>
<dbReference type="GO" id="GO:0003924">
    <property type="term" value="F:GTPase activity"/>
    <property type="evidence" value="ECO:0007669"/>
    <property type="project" value="InterPro"/>
</dbReference>
<dbReference type="InterPro" id="IPR030381">
    <property type="entry name" value="G_DYNAMIN_dom"/>
</dbReference>
<dbReference type="PROSITE" id="PS51718">
    <property type="entry name" value="G_DYNAMIN_2"/>
    <property type="match status" value="1"/>
</dbReference>
<dbReference type="Pfam" id="PF00350">
    <property type="entry name" value="Dynamin_N"/>
    <property type="match status" value="1"/>
</dbReference>
<gene>
    <name evidence="7" type="primary">DRPA1</name>
</gene>
<dbReference type="PANTHER" id="PTHR11566:SF233">
    <property type="entry name" value="CHROMOSOME UNDETERMINED SCAFFOLD_59, WHOLE GENOME SHOTGUN SEQUENCE"/>
    <property type="match status" value="1"/>
</dbReference>
<comment type="similarity">
    <text evidence="3">Belongs to the TRAFAC class dynamin-like GTPase superfamily. Dynamin/Fzo/YdjA family.</text>
</comment>
<dbReference type="SMART" id="SM00053">
    <property type="entry name" value="DYNc"/>
    <property type="match status" value="1"/>
</dbReference>
<evidence type="ECO:0000256" key="2">
    <source>
        <dbReference type="ARBA" id="ARBA00023134"/>
    </source>
</evidence>
<proteinExistence type="inferred from homology"/>
<dbReference type="InterPro" id="IPR020850">
    <property type="entry name" value="GED_dom"/>
</dbReference>
<evidence type="ECO:0000259" key="6">
    <source>
        <dbReference type="PROSITE" id="PS51718"/>
    </source>
</evidence>
<name>Q3SEK6_PARTE</name>
<dbReference type="GO" id="GO:0005525">
    <property type="term" value="F:GTP binding"/>
    <property type="evidence" value="ECO:0007669"/>
    <property type="project" value="UniProtKB-KW"/>
</dbReference>
<dbReference type="InterPro" id="IPR045063">
    <property type="entry name" value="Dynamin_N"/>
</dbReference>
<feature type="region of interest" description="Disordered" evidence="4">
    <location>
        <begin position="522"/>
        <end position="565"/>
    </location>
</feature>
<evidence type="ECO:0000256" key="1">
    <source>
        <dbReference type="ARBA" id="ARBA00022741"/>
    </source>
</evidence>
<feature type="domain" description="Dynamin-type G" evidence="6">
    <location>
        <begin position="35"/>
        <end position="305"/>
    </location>
</feature>
<dbReference type="EMBL" id="CR856028">
    <property type="protein sequence ID" value="CAH74218.1"/>
    <property type="molecule type" value="Genomic_DNA"/>
</dbReference>
<keyword evidence="2 3" id="KW-0342">GTP-binding</keyword>
<dbReference type="InterPro" id="IPR003130">
    <property type="entry name" value="GED"/>
</dbReference>
<dbReference type="PROSITE" id="PS51388">
    <property type="entry name" value="GED"/>
    <property type="match status" value="1"/>
</dbReference>
<reference evidence="7" key="2">
    <citation type="submission" date="2005-09" db="EMBL/GenBank/DDBJ databases">
        <title>Paramecium tetraurelia dynamin-related protein genes.</title>
        <authorList>
            <person name="Sperling L"/>
        </authorList>
    </citation>
    <scope>NUCLEOTIDE SEQUENCE</scope>
    <source>
        <strain evidence="7">Stock d4-2</strain>
    </source>
</reference>
<accession>Q3SEK6</accession>
<dbReference type="FunFam" id="3.40.50.300:FF:001311">
    <property type="entry name" value="Dynamin-like protein-related"/>
    <property type="match status" value="1"/>
</dbReference>
<sequence length="691" mass="78208">MSEQQDSSLQGQLFDNLRSLITLIDQLRDLGVQEYIKLPRIAVLGSQSAGKSSLLENIVGLDFLPRGEGIVTRRPLEMRLIHKPDALKPWAVFDVCKDQKFFDFEKVREYIVELTDKATGNSKDVVPDPIVMTVYSRDCPDLTVIDLPGITRIAIKGQREDIEKVTLEMATHYCQDERTIILAVCPANQDLSTSDGLQLAIKLDPTGSRTLGVITKIDIMDQGTDCRKELLGQIIPLKLGFVGVKNRNQKDINEKVRVGIALQRETDFFAKHPLYSQMPPDIMGTKALIQKLTTILFKHIRASLPQIIREIDQKVQDCEVKLAQLGPGLPRDNKEKMQVIWNMLTEYTENLNNKLRGKFDVKSALQKDTQISGGAQVKLYLNELYNEQSGKNYRVSREYTDREIREAIRLHQGDSIPGFPSFDSFLYLIMPQLERLRDPAIDTLNEVFTYVDSLSNSILKKVFYRFPTILDAISDISSQVLTEQKNKTKVVVENLIDAELGYIFTNDQDYLTMNASIIPQEDKEDQKTAAAAPTGDNAAGTANTANTSANTANKPAAQANKQDTDPEKVLAQELSRRLDAYYRIVIRNLRDSVPKAIGYFLVRAAQEQMQFQLYNEIMKSQSVMGLMSEPEYITIERDTIKKTLLVLRNAQKLLKQDPQQTFQRQTSEAVMDKVKKTAAETINKTKRFLGM</sequence>
<dbReference type="InterPro" id="IPR022812">
    <property type="entry name" value="Dynamin"/>
</dbReference>
<dbReference type="Gene3D" id="3.40.50.300">
    <property type="entry name" value="P-loop containing nucleotide triphosphate hydrolases"/>
    <property type="match status" value="1"/>
</dbReference>
<feature type="domain" description="GED" evidence="5">
    <location>
        <begin position="571"/>
        <end position="662"/>
    </location>
</feature>
<dbReference type="InterPro" id="IPR027417">
    <property type="entry name" value="P-loop_NTPase"/>
</dbReference>
<dbReference type="InterPro" id="IPR001401">
    <property type="entry name" value="Dynamin_GTPase"/>
</dbReference>
<dbReference type="SUPFAM" id="SSF52540">
    <property type="entry name" value="P-loop containing nucleoside triphosphate hydrolases"/>
    <property type="match status" value="1"/>
</dbReference>
<reference evidence="7" key="1">
    <citation type="submission" date="2004-11" db="EMBL/GenBank/DDBJ databases">
        <authorList>
            <person name="Genoscope"/>
        </authorList>
    </citation>
    <scope>NUCLEOTIDE SEQUENCE</scope>
    <source>
        <strain evidence="7">Stock d4-2</strain>
    </source>
</reference>
<keyword evidence="1 3" id="KW-0547">Nucleotide-binding</keyword>
<dbReference type="Pfam" id="PF02212">
    <property type="entry name" value="GED"/>
    <property type="match status" value="1"/>
</dbReference>
<dbReference type="SMART" id="SM00302">
    <property type="entry name" value="GED"/>
    <property type="match status" value="1"/>
</dbReference>
<dbReference type="InterPro" id="IPR019762">
    <property type="entry name" value="Dynamin_GTPase_CS"/>
</dbReference>
<evidence type="ECO:0000256" key="3">
    <source>
        <dbReference type="RuleBase" id="RU003932"/>
    </source>
</evidence>
<dbReference type="PRINTS" id="PR00195">
    <property type="entry name" value="DYNAMIN"/>
</dbReference>
<dbReference type="PROSITE" id="PS00410">
    <property type="entry name" value="G_DYNAMIN_1"/>
    <property type="match status" value="1"/>
</dbReference>
<dbReference type="Pfam" id="PF01031">
    <property type="entry name" value="Dynamin_M"/>
    <property type="match status" value="1"/>
</dbReference>
<evidence type="ECO:0000313" key="7">
    <source>
        <dbReference type="EMBL" id="CAH74218.1"/>
    </source>
</evidence>
<dbReference type="PANTHER" id="PTHR11566">
    <property type="entry name" value="DYNAMIN"/>
    <property type="match status" value="1"/>
</dbReference>
<dbReference type="AlphaFoldDB" id="Q3SEK6"/>
<dbReference type="Gene3D" id="1.20.120.1240">
    <property type="entry name" value="Dynamin, middle domain"/>
    <property type="match status" value="1"/>
</dbReference>